<dbReference type="OrthoDB" id="147932at2157"/>
<comment type="caution">
    <text evidence="5">The sequence shown here is derived from an EMBL/GenBank/DDBJ whole genome shotgun (WGS) entry which is preliminary data.</text>
</comment>
<feature type="domain" description="DUF7345" evidence="4">
    <location>
        <begin position="36"/>
        <end position="164"/>
    </location>
</feature>
<accession>A0A8T4GVE3</accession>
<dbReference type="EMBL" id="JAGGLC010000001">
    <property type="protein sequence ID" value="MBP1986390.1"/>
    <property type="molecule type" value="Genomic_DNA"/>
</dbReference>
<feature type="compositionally biased region" description="Acidic residues" evidence="1">
    <location>
        <begin position="274"/>
        <end position="286"/>
    </location>
</feature>
<feature type="region of interest" description="Disordered" evidence="1">
    <location>
        <begin position="253"/>
        <end position="286"/>
    </location>
</feature>
<dbReference type="Proteomes" id="UP000823736">
    <property type="component" value="Unassembled WGS sequence"/>
</dbReference>
<dbReference type="RefSeq" id="WP_209490675.1">
    <property type="nucleotide sequence ID" value="NZ_JAGGLC010000001.1"/>
</dbReference>
<dbReference type="InterPro" id="IPR036390">
    <property type="entry name" value="WH_DNA-bd_sf"/>
</dbReference>
<keyword evidence="2" id="KW-0472">Membrane</keyword>
<evidence type="ECO:0008006" key="7">
    <source>
        <dbReference type="Google" id="ProtNLM"/>
    </source>
</evidence>
<feature type="compositionally biased region" description="Polar residues" evidence="1">
    <location>
        <begin position="203"/>
        <end position="212"/>
    </location>
</feature>
<organism evidence="5 6">
    <name type="scientific">Halolamina salifodinae</name>
    <dbReference type="NCBI Taxonomy" id="1202767"/>
    <lineage>
        <taxon>Archaea</taxon>
        <taxon>Methanobacteriati</taxon>
        <taxon>Methanobacteriota</taxon>
        <taxon>Stenosarchaea group</taxon>
        <taxon>Halobacteria</taxon>
        <taxon>Halobacteriales</taxon>
        <taxon>Haloferacaceae</taxon>
    </lineage>
</organism>
<evidence type="ECO:0000313" key="5">
    <source>
        <dbReference type="EMBL" id="MBP1986390.1"/>
    </source>
</evidence>
<dbReference type="InterPro" id="IPR055767">
    <property type="entry name" value="DUF7343"/>
</dbReference>
<dbReference type="Pfam" id="PF24036">
    <property type="entry name" value="DUF7345"/>
    <property type="match status" value="1"/>
</dbReference>
<dbReference type="Pfam" id="PF24034">
    <property type="entry name" value="DUF7343"/>
    <property type="match status" value="1"/>
</dbReference>
<name>A0A8T4GVE3_9EURY</name>
<gene>
    <name evidence="5" type="ORF">J2753_000863</name>
</gene>
<evidence type="ECO:0000256" key="1">
    <source>
        <dbReference type="SAM" id="MobiDB-lite"/>
    </source>
</evidence>
<feature type="region of interest" description="Disordered" evidence="1">
    <location>
        <begin position="200"/>
        <end position="220"/>
    </location>
</feature>
<evidence type="ECO:0000313" key="6">
    <source>
        <dbReference type="Proteomes" id="UP000823736"/>
    </source>
</evidence>
<reference evidence="5" key="1">
    <citation type="submission" date="2021-03" db="EMBL/GenBank/DDBJ databases">
        <title>Genomic Encyclopedia of Type Strains, Phase IV (KMG-IV): sequencing the most valuable type-strain genomes for metagenomic binning, comparative biology and taxonomic classification.</title>
        <authorList>
            <person name="Goeker M."/>
        </authorList>
    </citation>
    <scope>NUCLEOTIDE SEQUENCE</scope>
    <source>
        <strain evidence="5">DSM 26232</strain>
    </source>
</reference>
<keyword evidence="6" id="KW-1185">Reference proteome</keyword>
<dbReference type="InterPro" id="IPR055769">
    <property type="entry name" value="DUF7345"/>
</dbReference>
<sequence>MRYVVVALLLVGALSGGVVAQESPDIANATTTFDAELRANGDADWTVRTTVPLDTPEERDAFRNYGQRFAAGETSAGPGIEFFESAASAASTAGDREMLITNVERSYSLGTETGTLQLEFRWTNFLAPEGEGYRLADALLTPDGTWLSSLEAGQEIRLYTPPNYDIQQSIEARQVNDSLVVTGPESFDPTEFVVLYEPAAASGSPTASESPTPNGPTPDQGIDGVVVGLLGLLFLVIGVLAVWRWRGGNPIEAVASDDEGPDEAGGGQPPSPTEAEEPAVDTELLSDEERVETLLEQHGGRMRQAAIVEETDWSDAKVSQLLSRMADEGQVEKLRLGRENVISLPEEEEER</sequence>
<dbReference type="AlphaFoldDB" id="A0A8T4GVE3"/>
<keyword evidence="2" id="KW-0812">Transmembrane</keyword>
<evidence type="ECO:0000256" key="2">
    <source>
        <dbReference type="SAM" id="Phobius"/>
    </source>
</evidence>
<protein>
    <recommendedName>
        <fullName evidence="7">HTH iclR-type domain-containing protein</fullName>
    </recommendedName>
</protein>
<dbReference type="SUPFAM" id="SSF46785">
    <property type="entry name" value="Winged helix' DNA-binding domain"/>
    <property type="match status" value="1"/>
</dbReference>
<evidence type="ECO:0000259" key="3">
    <source>
        <dbReference type="Pfam" id="PF24034"/>
    </source>
</evidence>
<keyword evidence="2" id="KW-1133">Transmembrane helix</keyword>
<feature type="domain" description="DUF7343" evidence="3">
    <location>
        <begin position="284"/>
        <end position="345"/>
    </location>
</feature>
<evidence type="ECO:0000259" key="4">
    <source>
        <dbReference type="Pfam" id="PF24036"/>
    </source>
</evidence>
<proteinExistence type="predicted"/>
<feature type="transmembrane region" description="Helical" evidence="2">
    <location>
        <begin position="224"/>
        <end position="243"/>
    </location>
</feature>